<dbReference type="Proteomes" id="UP001172708">
    <property type="component" value="Unassembled WGS sequence"/>
</dbReference>
<dbReference type="InterPro" id="IPR005545">
    <property type="entry name" value="YCII"/>
</dbReference>
<reference evidence="3" key="1">
    <citation type="submission" date="2023-06" db="EMBL/GenBank/DDBJ databases">
        <title>Egi l300058.</title>
        <authorList>
            <person name="Gao L."/>
            <person name="Fang B.-Z."/>
            <person name="Li W.-J."/>
        </authorList>
    </citation>
    <scope>NUCLEOTIDE SEQUENCE</scope>
    <source>
        <strain evidence="3">EGI L300058</strain>
    </source>
</reference>
<dbReference type="RefSeq" id="WP_301142078.1">
    <property type="nucleotide sequence ID" value="NZ_JAUHQA010000001.1"/>
</dbReference>
<comment type="similarity">
    <text evidence="1">Belongs to the YciI family.</text>
</comment>
<dbReference type="SUPFAM" id="SSF54909">
    <property type="entry name" value="Dimeric alpha+beta barrel"/>
    <property type="match status" value="1"/>
</dbReference>
<evidence type="ECO:0000313" key="3">
    <source>
        <dbReference type="EMBL" id="MDN4480636.1"/>
    </source>
</evidence>
<gene>
    <name evidence="3" type="ORF">QQX02_06840</name>
</gene>
<dbReference type="InterPro" id="IPR011008">
    <property type="entry name" value="Dimeric_a/b-barrel"/>
</dbReference>
<evidence type="ECO:0000259" key="2">
    <source>
        <dbReference type="Pfam" id="PF03795"/>
    </source>
</evidence>
<dbReference type="PANTHER" id="PTHR35174:SF3">
    <property type="entry name" value="BLL7171 PROTEIN"/>
    <property type="match status" value="1"/>
</dbReference>
<name>A0ABT8GH91_9MICO</name>
<dbReference type="Pfam" id="PF03795">
    <property type="entry name" value="YCII"/>
    <property type="match status" value="1"/>
</dbReference>
<feature type="domain" description="YCII-related" evidence="2">
    <location>
        <begin position="26"/>
        <end position="110"/>
    </location>
</feature>
<proteinExistence type="inferred from homology"/>
<comment type="caution">
    <text evidence="3">The sequence shown here is derived from an EMBL/GenBank/DDBJ whole genome shotgun (WGS) entry which is preliminary data.</text>
</comment>
<sequence length="113" mass="12383">MQFLMLVLVEEVGADAPEGEGTPIDEWGDRYVSAGVNLMGSRLRPATQARTVRQRRGGLVVTDGPFAETHEAIGGFDVLECGSWDEAITVASEHPMAYAGAIELREFWPFDQE</sequence>
<evidence type="ECO:0000256" key="1">
    <source>
        <dbReference type="ARBA" id="ARBA00007689"/>
    </source>
</evidence>
<dbReference type="Gene3D" id="3.30.70.1060">
    <property type="entry name" value="Dimeric alpha+beta barrel"/>
    <property type="match status" value="1"/>
</dbReference>
<accession>A0ABT8GH91</accession>
<organism evidence="3 4">
    <name type="scientific">Demequina muriae</name>
    <dbReference type="NCBI Taxonomy" id="3051664"/>
    <lineage>
        <taxon>Bacteria</taxon>
        <taxon>Bacillati</taxon>
        <taxon>Actinomycetota</taxon>
        <taxon>Actinomycetes</taxon>
        <taxon>Micrococcales</taxon>
        <taxon>Demequinaceae</taxon>
        <taxon>Demequina</taxon>
    </lineage>
</organism>
<dbReference type="PANTHER" id="PTHR35174">
    <property type="entry name" value="BLL7171 PROTEIN-RELATED"/>
    <property type="match status" value="1"/>
</dbReference>
<keyword evidence="4" id="KW-1185">Reference proteome</keyword>
<protein>
    <submittedName>
        <fullName evidence="3">YciI family protein</fullName>
    </submittedName>
</protein>
<dbReference type="EMBL" id="JAUHQA010000001">
    <property type="protein sequence ID" value="MDN4480636.1"/>
    <property type="molecule type" value="Genomic_DNA"/>
</dbReference>
<evidence type="ECO:0000313" key="4">
    <source>
        <dbReference type="Proteomes" id="UP001172708"/>
    </source>
</evidence>